<evidence type="ECO:0000256" key="6">
    <source>
        <dbReference type="SAM" id="MobiDB-lite"/>
    </source>
</evidence>
<feature type="domain" description="Ima1 N-terminal" evidence="8">
    <location>
        <begin position="7"/>
        <end position="133"/>
    </location>
</feature>
<feature type="region of interest" description="Disordered" evidence="6">
    <location>
        <begin position="598"/>
        <end position="621"/>
    </location>
</feature>
<keyword evidence="2 7" id="KW-0812">Transmembrane</keyword>
<protein>
    <recommendedName>
        <fullName evidence="8">Ima1 N-terminal domain-containing protein</fullName>
    </recommendedName>
</protein>
<evidence type="ECO:0000313" key="9">
    <source>
        <dbReference type="EMBL" id="KAF1983096.1"/>
    </source>
</evidence>
<dbReference type="OrthoDB" id="5966927at2759"/>
<evidence type="ECO:0000256" key="4">
    <source>
        <dbReference type="ARBA" id="ARBA00023136"/>
    </source>
</evidence>
<keyword evidence="4 7" id="KW-0472">Membrane</keyword>
<feature type="transmembrane region" description="Helical" evidence="7">
    <location>
        <begin position="629"/>
        <end position="647"/>
    </location>
</feature>
<proteinExistence type="predicted"/>
<evidence type="ECO:0000256" key="1">
    <source>
        <dbReference type="ARBA" id="ARBA00004473"/>
    </source>
</evidence>
<feature type="region of interest" description="Disordered" evidence="6">
    <location>
        <begin position="378"/>
        <end position="447"/>
    </location>
</feature>
<dbReference type="EMBL" id="ML977178">
    <property type="protein sequence ID" value="KAF1983096.1"/>
    <property type="molecule type" value="Genomic_DNA"/>
</dbReference>
<dbReference type="GO" id="GO:0005637">
    <property type="term" value="C:nuclear inner membrane"/>
    <property type="evidence" value="ECO:0007669"/>
    <property type="project" value="UniProtKB-SubCell"/>
</dbReference>
<organism evidence="9 10">
    <name type="scientific">Aulographum hederae CBS 113979</name>
    <dbReference type="NCBI Taxonomy" id="1176131"/>
    <lineage>
        <taxon>Eukaryota</taxon>
        <taxon>Fungi</taxon>
        <taxon>Dikarya</taxon>
        <taxon>Ascomycota</taxon>
        <taxon>Pezizomycotina</taxon>
        <taxon>Dothideomycetes</taxon>
        <taxon>Pleosporomycetidae</taxon>
        <taxon>Aulographales</taxon>
        <taxon>Aulographaceae</taxon>
    </lineage>
</organism>
<keyword evidence="3 7" id="KW-1133">Transmembrane helix</keyword>
<evidence type="ECO:0000256" key="3">
    <source>
        <dbReference type="ARBA" id="ARBA00022989"/>
    </source>
</evidence>
<dbReference type="GO" id="GO:0044732">
    <property type="term" value="C:mitotic spindle pole body"/>
    <property type="evidence" value="ECO:0007669"/>
    <property type="project" value="TreeGrafter"/>
</dbReference>
<gene>
    <name evidence="9" type="ORF">K402DRAFT_456911</name>
</gene>
<dbReference type="InterPro" id="IPR018617">
    <property type="entry name" value="Ima1_N"/>
</dbReference>
<keyword evidence="10" id="KW-1185">Reference proteome</keyword>
<feature type="compositionally biased region" description="Polar residues" evidence="6">
    <location>
        <begin position="432"/>
        <end position="442"/>
    </location>
</feature>
<reference evidence="9" key="1">
    <citation type="journal article" date="2020" name="Stud. Mycol.">
        <title>101 Dothideomycetes genomes: a test case for predicting lifestyles and emergence of pathogens.</title>
        <authorList>
            <person name="Haridas S."/>
            <person name="Albert R."/>
            <person name="Binder M."/>
            <person name="Bloem J."/>
            <person name="Labutti K."/>
            <person name="Salamov A."/>
            <person name="Andreopoulos B."/>
            <person name="Baker S."/>
            <person name="Barry K."/>
            <person name="Bills G."/>
            <person name="Bluhm B."/>
            <person name="Cannon C."/>
            <person name="Castanera R."/>
            <person name="Culley D."/>
            <person name="Daum C."/>
            <person name="Ezra D."/>
            <person name="Gonzalez J."/>
            <person name="Henrissat B."/>
            <person name="Kuo A."/>
            <person name="Liang C."/>
            <person name="Lipzen A."/>
            <person name="Lutzoni F."/>
            <person name="Magnuson J."/>
            <person name="Mondo S."/>
            <person name="Nolan M."/>
            <person name="Ohm R."/>
            <person name="Pangilinan J."/>
            <person name="Park H.-J."/>
            <person name="Ramirez L."/>
            <person name="Alfaro M."/>
            <person name="Sun H."/>
            <person name="Tritt A."/>
            <person name="Yoshinaga Y."/>
            <person name="Zwiers L.-H."/>
            <person name="Turgeon B."/>
            <person name="Goodwin S."/>
            <person name="Spatafora J."/>
            <person name="Crous P."/>
            <person name="Grigoriev I."/>
        </authorList>
    </citation>
    <scope>NUCLEOTIDE SEQUENCE</scope>
    <source>
        <strain evidence="9">CBS 113979</strain>
    </source>
</reference>
<dbReference type="GO" id="GO:0071765">
    <property type="term" value="P:nuclear inner membrane organization"/>
    <property type="evidence" value="ECO:0007669"/>
    <property type="project" value="InterPro"/>
</dbReference>
<evidence type="ECO:0000256" key="7">
    <source>
        <dbReference type="SAM" id="Phobius"/>
    </source>
</evidence>
<evidence type="ECO:0000256" key="5">
    <source>
        <dbReference type="ARBA" id="ARBA00023242"/>
    </source>
</evidence>
<sequence length="667" mass="75242">MFGLGRKCFYCARRSKQNLPKHVRQWDCENCNATNFLDHNGDIRDPPAMEQPETPRLSSSFEHSHFARFSPEPQNVFCATCQKNQHFFQVSISEYLPSPDDSNYEEYERGYESFKEDLERRYPLVCSQCAPAVESRLIKANYMAKTDHLRRIMEKTRKHAGIPRRHLWSFRGVIITLGALGWWASIVTQLAWHIIGAIPVLERVETVYSKPAQLAWSCASHIFYNQSVEPACYTTANSIVARGLMLGVLTVWWNNKLGDKLNNPPIRMIGLQSLWLLQTVFLAIRHLAYWLLRHPEDWRFGNGPYRAAHFMSALIVALLASKCLRSIRLKYGPNIDWSTPPKPLLKKNANDPTDVELLSGLSMNGPRHSVRQPKFSRGFPIDALAPQPDRQPPRGAAWGADDLFAPTSSRILDEPPSPPLTTQEDSDDETESTVASPYQWNNADAMDWTPSRPVLPAWASQKRSRHDVAPVKSLKTTRSSGPLSQSVVHFWAVPKKELPKSQYEHVFKGTLPPAPRSLEHKLRNPGPPPNAFRAATNERQKEWMGQFVGPNAAAQAERKGKHNLELAGRKFFINSDKAETGLETLFDSAFTIGDREEEKGAGATRIGRTGRGMGTNADDTSTTEELKGAIIVAVLSSMFVVVGMAWLGEKMDAQSWRAKVTQWAYER</sequence>
<dbReference type="Pfam" id="PF09779">
    <property type="entry name" value="Ima1_N"/>
    <property type="match status" value="1"/>
</dbReference>
<dbReference type="PANTHER" id="PTHR28538">
    <property type="entry name" value="INTEGRAL INNER NUCLEAR MEMBRANE PROTEIN IMA1"/>
    <property type="match status" value="1"/>
</dbReference>
<evidence type="ECO:0000256" key="2">
    <source>
        <dbReference type="ARBA" id="ARBA00022692"/>
    </source>
</evidence>
<dbReference type="InterPro" id="IPR042321">
    <property type="entry name" value="Ima1"/>
</dbReference>
<dbReference type="GO" id="GO:0034992">
    <property type="term" value="C:microtubule organizing center attachment site"/>
    <property type="evidence" value="ECO:0007669"/>
    <property type="project" value="TreeGrafter"/>
</dbReference>
<accession>A0A6G1GQ49</accession>
<name>A0A6G1GQ49_9PEZI</name>
<dbReference type="GO" id="GO:0034506">
    <property type="term" value="C:chromosome, centromeric core domain"/>
    <property type="evidence" value="ECO:0007669"/>
    <property type="project" value="TreeGrafter"/>
</dbReference>
<evidence type="ECO:0000313" key="10">
    <source>
        <dbReference type="Proteomes" id="UP000800041"/>
    </source>
</evidence>
<comment type="subcellular location">
    <subcellularLocation>
        <location evidence="1">Nucleus inner membrane</location>
        <topology evidence="1">Multi-pass membrane protein</topology>
    </subcellularLocation>
</comment>
<keyword evidence="5" id="KW-0539">Nucleus</keyword>
<evidence type="ECO:0000259" key="8">
    <source>
        <dbReference type="Pfam" id="PF09779"/>
    </source>
</evidence>
<dbReference type="Proteomes" id="UP000800041">
    <property type="component" value="Unassembled WGS sequence"/>
</dbReference>
<dbReference type="AlphaFoldDB" id="A0A6G1GQ49"/>
<dbReference type="PANTHER" id="PTHR28538:SF1">
    <property type="entry name" value="INTEGRAL INNER NUCLEAR MEMBRANE PROTEIN IMA1"/>
    <property type="match status" value="1"/>
</dbReference>